<evidence type="ECO:0000313" key="4">
    <source>
        <dbReference type="EMBL" id="HEC67914.1"/>
    </source>
</evidence>
<evidence type="ECO:0000256" key="2">
    <source>
        <dbReference type="ARBA" id="ARBA00023172"/>
    </source>
</evidence>
<name>A0A7C2A3Z0_DESA2</name>
<evidence type="ECO:0000259" key="3">
    <source>
        <dbReference type="PROSITE" id="PS51736"/>
    </source>
</evidence>
<dbReference type="NCBIfam" id="NF033518">
    <property type="entry name" value="transpos_IS607"/>
    <property type="match status" value="1"/>
</dbReference>
<dbReference type="SMART" id="SM00857">
    <property type="entry name" value="Resolvase"/>
    <property type="match status" value="1"/>
</dbReference>
<dbReference type="PANTHER" id="PTHR30461:SF2">
    <property type="entry name" value="SERINE RECOMBINASE PINE-RELATED"/>
    <property type="match status" value="1"/>
</dbReference>
<dbReference type="PROSITE" id="PS51736">
    <property type="entry name" value="RECOMBINASES_3"/>
    <property type="match status" value="1"/>
</dbReference>
<evidence type="ECO:0000256" key="1">
    <source>
        <dbReference type="ARBA" id="ARBA00023125"/>
    </source>
</evidence>
<dbReference type="SUPFAM" id="SSF53041">
    <property type="entry name" value="Resolvase-like"/>
    <property type="match status" value="1"/>
</dbReference>
<reference evidence="4" key="1">
    <citation type="journal article" date="2020" name="mSystems">
        <title>Genome- and Community-Level Interaction Insights into Carbon Utilization and Element Cycling Functions of Hydrothermarchaeota in Hydrothermal Sediment.</title>
        <authorList>
            <person name="Zhou Z."/>
            <person name="Liu Y."/>
            <person name="Xu W."/>
            <person name="Pan J."/>
            <person name="Luo Z.H."/>
            <person name="Li M."/>
        </authorList>
    </citation>
    <scope>NUCLEOTIDE SEQUENCE [LARGE SCALE GENOMIC DNA]</scope>
    <source>
        <strain evidence="4">HyVt-389</strain>
    </source>
</reference>
<proteinExistence type="predicted"/>
<dbReference type="InterPro" id="IPR006119">
    <property type="entry name" value="Resolv_N"/>
</dbReference>
<dbReference type="InterPro" id="IPR050639">
    <property type="entry name" value="SSR_resolvase"/>
</dbReference>
<dbReference type="EMBL" id="DRIH01000126">
    <property type="protein sequence ID" value="HEC67914.1"/>
    <property type="molecule type" value="Genomic_DNA"/>
</dbReference>
<dbReference type="Gene3D" id="3.40.50.1390">
    <property type="entry name" value="Resolvase, N-terminal catalytic domain"/>
    <property type="match status" value="1"/>
</dbReference>
<dbReference type="Pfam" id="PF00239">
    <property type="entry name" value="Resolvase"/>
    <property type="match status" value="1"/>
</dbReference>
<comment type="caution">
    <text evidence="4">The sequence shown here is derived from an EMBL/GenBank/DDBJ whole genome shotgun (WGS) entry which is preliminary data.</text>
</comment>
<keyword evidence="1" id="KW-0238">DNA-binding</keyword>
<protein>
    <submittedName>
        <fullName evidence="4">IS607 family transposase</fullName>
    </submittedName>
</protein>
<dbReference type="PANTHER" id="PTHR30461">
    <property type="entry name" value="DNA-INVERTASE FROM LAMBDOID PROPHAGE"/>
    <property type="match status" value="1"/>
</dbReference>
<dbReference type="InterPro" id="IPR036162">
    <property type="entry name" value="Resolvase-like_N_sf"/>
</dbReference>
<dbReference type="GO" id="GO:0000150">
    <property type="term" value="F:DNA strand exchange activity"/>
    <property type="evidence" value="ECO:0007669"/>
    <property type="project" value="InterPro"/>
</dbReference>
<dbReference type="AlphaFoldDB" id="A0A7C2A3Z0"/>
<dbReference type="InterPro" id="IPR048046">
    <property type="entry name" value="Transpos_IS607"/>
</dbReference>
<organism evidence="4">
    <name type="scientific">Desulfofervidus auxilii</name>
    <dbReference type="NCBI Taxonomy" id="1621989"/>
    <lineage>
        <taxon>Bacteria</taxon>
        <taxon>Pseudomonadati</taxon>
        <taxon>Thermodesulfobacteriota</taxon>
        <taxon>Candidatus Desulfofervidia</taxon>
        <taxon>Candidatus Desulfofervidales</taxon>
        <taxon>Candidatus Desulfofervidaceae</taxon>
        <taxon>Candidatus Desulfofervidus</taxon>
    </lineage>
</organism>
<keyword evidence="2" id="KW-0233">DNA recombination</keyword>
<dbReference type="GO" id="GO:0003677">
    <property type="term" value="F:DNA binding"/>
    <property type="evidence" value="ECO:0007669"/>
    <property type="project" value="UniProtKB-KW"/>
</dbReference>
<dbReference type="Proteomes" id="UP000885738">
    <property type="component" value="Unassembled WGS sequence"/>
</dbReference>
<feature type="domain" description="Resolvase/invertase-type recombinase catalytic" evidence="3">
    <location>
        <begin position="6"/>
        <end position="143"/>
    </location>
</feature>
<gene>
    <name evidence="4" type="ORF">ENI35_03770</name>
</gene>
<sequence>MEERPRVAIYMRIAAKKHLPYLEKQKEKLCRYCQKKGYEVALEVAEIASGINEKRKGLQRLMNAAKRGEFEKIVVESKDRLARFGVSYLYAYFIKCGVKIEIPNKTKDWEQTEELIDDLVSMVRFLTNKIYELKKEETYDRSN</sequence>
<accession>A0A7C2A3Z0</accession>